<evidence type="ECO:0000313" key="10">
    <source>
        <dbReference type="Proteomes" id="UP000265419"/>
    </source>
</evidence>
<keyword evidence="10" id="KW-1185">Reference proteome</keyword>
<keyword evidence="6 8" id="KW-0472">Membrane</keyword>
<proteinExistence type="inferred from homology"/>
<name>A0A399JCR5_9MICC</name>
<comment type="similarity">
    <text evidence="7">Belongs to the drug/metabolite transporter (DMT) superfamily. Small multidrug resistance (SMR) (TC 2.A.7.1) family.</text>
</comment>
<feature type="transmembrane region" description="Helical" evidence="8">
    <location>
        <begin position="29"/>
        <end position="49"/>
    </location>
</feature>
<dbReference type="InterPro" id="IPR037185">
    <property type="entry name" value="EmrE-like"/>
</dbReference>
<gene>
    <name evidence="9" type="ORF">DWB68_03020</name>
</gene>
<dbReference type="SUPFAM" id="SSF103481">
    <property type="entry name" value="Multidrug resistance efflux transporter EmrE"/>
    <property type="match status" value="1"/>
</dbReference>
<organism evidence="9 10">
    <name type="scientific">Galactobacter valiniphilus</name>
    <dbReference type="NCBI Taxonomy" id="2676122"/>
    <lineage>
        <taxon>Bacteria</taxon>
        <taxon>Bacillati</taxon>
        <taxon>Actinomycetota</taxon>
        <taxon>Actinomycetes</taxon>
        <taxon>Micrococcales</taxon>
        <taxon>Micrococcaceae</taxon>
        <taxon>Galactobacter</taxon>
    </lineage>
</organism>
<sequence>MRHSAHGALFAAIVCEVAATLSLKGALTHPWLVAVVVLGYGASFFLLALTLRRGMAVGVAYGIWGATGVVLTALLSVVIFGEAITPVMALGMALIILGVGLVELGSHGGSKAQERAEAVDGP</sequence>
<feature type="transmembrane region" description="Helical" evidence="8">
    <location>
        <begin position="87"/>
        <end position="105"/>
    </location>
</feature>
<dbReference type="GO" id="GO:0022857">
    <property type="term" value="F:transmembrane transporter activity"/>
    <property type="evidence" value="ECO:0007669"/>
    <property type="project" value="InterPro"/>
</dbReference>
<evidence type="ECO:0000256" key="8">
    <source>
        <dbReference type="SAM" id="Phobius"/>
    </source>
</evidence>
<dbReference type="InterPro" id="IPR045324">
    <property type="entry name" value="Small_multidrug_res"/>
</dbReference>
<evidence type="ECO:0000256" key="3">
    <source>
        <dbReference type="ARBA" id="ARBA00022475"/>
    </source>
</evidence>
<dbReference type="AlphaFoldDB" id="A0A399JCR5"/>
<accession>A0A399JCR5</accession>
<comment type="caution">
    <text evidence="9">The sequence shown here is derived from an EMBL/GenBank/DDBJ whole genome shotgun (WGS) entry which is preliminary data.</text>
</comment>
<feature type="transmembrane region" description="Helical" evidence="8">
    <location>
        <begin position="61"/>
        <end position="81"/>
    </location>
</feature>
<evidence type="ECO:0000256" key="6">
    <source>
        <dbReference type="ARBA" id="ARBA00023136"/>
    </source>
</evidence>
<evidence type="ECO:0000256" key="1">
    <source>
        <dbReference type="ARBA" id="ARBA00004651"/>
    </source>
</evidence>
<dbReference type="Proteomes" id="UP000265419">
    <property type="component" value="Unassembled WGS sequence"/>
</dbReference>
<protein>
    <submittedName>
        <fullName evidence="9">QacE family quaternary ammonium compound efflux SMR transporter</fullName>
    </submittedName>
</protein>
<keyword evidence="5 8" id="KW-1133">Transmembrane helix</keyword>
<evidence type="ECO:0000256" key="7">
    <source>
        <dbReference type="RuleBase" id="RU003942"/>
    </source>
</evidence>
<dbReference type="GO" id="GO:0005886">
    <property type="term" value="C:plasma membrane"/>
    <property type="evidence" value="ECO:0007669"/>
    <property type="project" value="UniProtKB-SubCell"/>
</dbReference>
<dbReference type="InterPro" id="IPR000390">
    <property type="entry name" value="Small_drug/metabolite_transptr"/>
</dbReference>
<keyword evidence="2" id="KW-0813">Transport</keyword>
<evidence type="ECO:0000313" key="9">
    <source>
        <dbReference type="EMBL" id="RII43345.1"/>
    </source>
</evidence>
<evidence type="ECO:0000256" key="2">
    <source>
        <dbReference type="ARBA" id="ARBA00022448"/>
    </source>
</evidence>
<dbReference type="EMBL" id="QQXK01000004">
    <property type="protein sequence ID" value="RII43345.1"/>
    <property type="molecule type" value="Genomic_DNA"/>
</dbReference>
<comment type="subcellular location">
    <subcellularLocation>
        <location evidence="1 7">Cell membrane</location>
        <topology evidence="1 7">Multi-pass membrane protein</topology>
    </subcellularLocation>
</comment>
<dbReference type="Pfam" id="PF00893">
    <property type="entry name" value="Multi_Drug_Res"/>
    <property type="match status" value="1"/>
</dbReference>
<keyword evidence="4 7" id="KW-0812">Transmembrane</keyword>
<dbReference type="Gene3D" id="1.10.3730.20">
    <property type="match status" value="1"/>
</dbReference>
<keyword evidence="3" id="KW-1003">Cell membrane</keyword>
<dbReference type="PANTHER" id="PTHR30561">
    <property type="entry name" value="SMR FAMILY PROTON-DEPENDENT DRUG EFFLUX TRANSPORTER SUGE"/>
    <property type="match status" value="1"/>
</dbReference>
<reference evidence="9 10" key="1">
    <citation type="submission" date="2018-07" db="EMBL/GenBank/DDBJ databases">
        <title>Arthrobacter sp. nov., isolated from raw cow's milk with high bacterial count.</title>
        <authorList>
            <person name="Hahne J."/>
            <person name="Isele D."/>
            <person name="Lipski A."/>
        </authorList>
    </citation>
    <scope>NUCLEOTIDE SEQUENCE [LARGE SCALE GENOMIC DNA]</scope>
    <source>
        <strain evidence="9 10">JZ R-35</strain>
    </source>
</reference>
<evidence type="ECO:0000256" key="4">
    <source>
        <dbReference type="ARBA" id="ARBA00022692"/>
    </source>
</evidence>
<evidence type="ECO:0000256" key="5">
    <source>
        <dbReference type="ARBA" id="ARBA00022989"/>
    </source>
</evidence>
<dbReference type="PANTHER" id="PTHR30561:SF1">
    <property type="entry name" value="MULTIDRUG TRANSPORTER EMRE"/>
    <property type="match status" value="1"/>
</dbReference>